<dbReference type="InterPro" id="IPR019024">
    <property type="entry name" value="RNase_H2_suB_wHTH"/>
</dbReference>
<dbReference type="GO" id="GO:0005654">
    <property type="term" value="C:nucleoplasm"/>
    <property type="evidence" value="ECO:0000318"/>
    <property type="project" value="GO_Central"/>
</dbReference>
<dbReference type="CDD" id="cd09270">
    <property type="entry name" value="RNase_H2-B"/>
    <property type="match status" value="1"/>
</dbReference>
<dbReference type="OrthoDB" id="29098at2759"/>
<evidence type="ECO:0000256" key="1">
    <source>
        <dbReference type="ARBA" id="ARBA00004123"/>
    </source>
</evidence>
<feature type="domain" description="Ribonuclease H2 subunit B wHTH" evidence="7">
    <location>
        <begin position="84"/>
        <end position="167"/>
    </location>
</feature>
<dbReference type="Gene3D" id="1.10.20.120">
    <property type="match status" value="1"/>
</dbReference>
<evidence type="ECO:0000256" key="4">
    <source>
        <dbReference type="ARBA" id="ARBA00024778"/>
    </source>
</evidence>
<evidence type="ECO:0000256" key="2">
    <source>
        <dbReference type="ARBA" id="ARBA00019062"/>
    </source>
</evidence>
<evidence type="ECO:0000256" key="5">
    <source>
        <dbReference type="ARBA" id="ARBA00033464"/>
    </source>
</evidence>
<dbReference type="GO" id="GO:0006401">
    <property type="term" value="P:RNA catabolic process"/>
    <property type="evidence" value="ECO:0000318"/>
    <property type="project" value="GO_Central"/>
</dbReference>
<organism evidence="9 10">
    <name type="scientific">Klebsormidium nitens</name>
    <name type="common">Green alga</name>
    <name type="synonym">Ulothrix nitens</name>
    <dbReference type="NCBI Taxonomy" id="105231"/>
    <lineage>
        <taxon>Eukaryota</taxon>
        <taxon>Viridiplantae</taxon>
        <taxon>Streptophyta</taxon>
        <taxon>Klebsormidiophyceae</taxon>
        <taxon>Klebsormidiales</taxon>
        <taxon>Klebsormidiaceae</taxon>
        <taxon>Klebsormidium</taxon>
    </lineage>
</organism>
<keyword evidence="3" id="KW-0539">Nucleus</keyword>
<dbReference type="PANTHER" id="PTHR13383">
    <property type="entry name" value="RIBONUCLEASE H2 SUBUNIT B"/>
    <property type="match status" value="1"/>
</dbReference>
<evidence type="ECO:0000259" key="7">
    <source>
        <dbReference type="Pfam" id="PF09468"/>
    </source>
</evidence>
<dbReference type="GO" id="GO:0032299">
    <property type="term" value="C:ribonuclease H2 complex"/>
    <property type="evidence" value="ECO:0000318"/>
    <property type="project" value="GO_Central"/>
</dbReference>
<evidence type="ECO:0000256" key="6">
    <source>
        <dbReference type="SAM" id="MobiDB-lite"/>
    </source>
</evidence>
<dbReference type="STRING" id="105231.A0A1Y1HMV5"/>
<name>A0A1Y1HMV5_KLENI</name>
<evidence type="ECO:0000256" key="3">
    <source>
        <dbReference type="ARBA" id="ARBA00023242"/>
    </source>
</evidence>
<evidence type="ECO:0000313" key="9">
    <source>
        <dbReference type="EMBL" id="GAQ78519.1"/>
    </source>
</evidence>
<dbReference type="Gene3D" id="2.20.25.530">
    <property type="match status" value="1"/>
</dbReference>
<feature type="region of interest" description="Disordered" evidence="6">
    <location>
        <begin position="227"/>
        <end position="270"/>
    </location>
</feature>
<comment type="subcellular location">
    <subcellularLocation>
        <location evidence="1">Nucleus</location>
    </subcellularLocation>
</comment>
<dbReference type="AlphaFoldDB" id="A0A1Y1HMV5"/>
<evidence type="ECO:0000259" key="8">
    <source>
        <dbReference type="Pfam" id="PF17745"/>
    </source>
</evidence>
<feature type="domain" description="Rnh202 triple barrel" evidence="8">
    <location>
        <begin position="29"/>
        <end position="81"/>
    </location>
</feature>
<dbReference type="PANTHER" id="PTHR13383:SF11">
    <property type="entry name" value="RIBONUCLEASE H2 SUBUNIT B"/>
    <property type="match status" value="1"/>
</dbReference>
<keyword evidence="10" id="KW-1185">Reference proteome</keyword>
<gene>
    <name evidence="9" type="ORF">KFL_000140390</name>
</gene>
<comment type="function">
    <text evidence="4">Non catalytic subunit of RNase H2, an endonuclease that specifically degrades the RNA of RNA:DNA hybrids. Participates in DNA replication, possibly by mediating the removal of lagging-strand Okazaki fragment RNA primers during DNA replication. Mediates the excision of single ribonucleotides from DNA:RNA duplexes.</text>
</comment>
<accession>A0A1Y1HMV5</accession>
<dbReference type="OMA" id="GVICETR"/>
<dbReference type="Pfam" id="PF17745">
    <property type="entry name" value="Ydr279_N"/>
    <property type="match status" value="1"/>
</dbReference>
<dbReference type="EMBL" id="DF236963">
    <property type="protein sequence ID" value="GAQ78519.1"/>
    <property type="molecule type" value="Genomic_DNA"/>
</dbReference>
<sequence>MQGDILERRVLITYDQKENAGTTTGGEALHLRHPKTAVPSLYLLIREKLQEVHWFKQQLASWFIGESVSEDGSLYLSSPVDPLFIALPLLEQARMKKGDSPGMFRGLEEMLEVEGFPGYQKLFDVFEKTLDMVCEVREAGDTKYYRLDDFKALAWLCCKVEQASAALKMKGGKAFHGLSDDELRTYSIGLLSEYLPAATWMKRLSDHYGVDLDAAKKARVLLPVQPLPCAPPPPPPAKTVPVAKGRASSLAKKGPQPGDRKITSFFARPR</sequence>
<dbReference type="Pfam" id="PF09468">
    <property type="entry name" value="RNase_H2-Ydr279"/>
    <property type="match status" value="1"/>
</dbReference>
<dbReference type="InterPro" id="IPR040456">
    <property type="entry name" value="RNase_H2_suB"/>
</dbReference>
<reference evidence="9 10" key="1">
    <citation type="journal article" date="2014" name="Nat. Commun.">
        <title>Klebsormidium flaccidum genome reveals primary factors for plant terrestrial adaptation.</title>
        <authorList>
            <person name="Hori K."/>
            <person name="Maruyama F."/>
            <person name="Fujisawa T."/>
            <person name="Togashi T."/>
            <person name="Yamamoto N."/>
            <person name="Seo M."/>
            <person name="Sato S."/>
            <person name="Yamada T."/>
            <person name="Mori H."/>
            <person name="Tajima N."/>
            <person name="Moriyama T."/>
            <person name="Ikeuchi M."/>
            <person name="Watanabe M."/>
            <person name="Wada H."/>
            <person name="Kobayashi K."/>
            <person name="Saito M."/>
            <person name="Masuda T."/>
            <person name="Sasaki-Sekimoto Y."/>
            <person name="Mashiguchi K."/>
            <person name="Awai K."/>
            <person name="Shimojima M."/>
            <person name="Masuda S."/>
            <person name="Iwai M."/>
            <person name="Nobusawa T."/>
            <person name="Narise T."/>
            <person name="Kondo S."/>
            <person name="Saito H."/>
            <person name="Sato R."/>
            <person name="Murakawa M."/>
            <person name="Ihara Y."/>
            <person name="Oshima-Yamada Y."/>
            <person name="Ohtaka K."/>
            <person name="Satoh M."/>
            <person name="Sonobe K."/>
            <person name="Ishii M."/>
            <person name="Ohtani R."/>
            <person name="Kanamori-Sato M."/>
            <person name="Honoki R."/>
            <person name="Miyazaki D."/>
            <person name="Mochizuki H."/>
            <person name="Umetsu J."/>
            <person name="Higashi K."/>
            <person name="Shibata D."/>
            <person name="Kamiya Y."/>
            <person name="Sato N."/>
            <person name="Nakamura Y."/>
            <person name="Tabata S."/>
            <person name="Ida S."/>
            <person name="Kurokawa K."/>
            <person name="Ohta H."/>
        </authorList>
    </citation>
    <scope>NUCLEOTIDE SEQUENCE [LARGE SCALE GENOMIC DNA]</scope>
    <source>
        <strain evidence="9 10">NIES-2285</strain>
    </source>
</reference>
<dbReference type="Proteomes" id="UP000054558">
    <property type="component" value="Unassembled WGS sequence"/>
</dbReference>
<evidence type="ECO:0000313" key="10">
    <source>
        <dbReference type="Proteomes" id="UP000054558"/>
    </source>
</evidence>
<feature type="compositionally biased region" description="Pro residues" evidence="6">
    <location>
        <begin position="227"/>
        <end position="238"/>
    </location>
</feature>
<dbReference type="InterPro" id="IPR041195">
    <property type="entry name" value="Rnh202_N"/>
</dbReference>
<proteinExistence type="predicted"/>
<protein>
    <recommendedName>
        <fullName evidence="2">Ribonuclease H2 subunit B</fullName>
    </recommendedName>
    <alternativeName>
        <fullName evidence="5">Ribonuclease HI subunit B</fullName>
    </alternativeName>
</protein>